<dbReference type="InterPro" id="IPR023404">
    <property type="entry name" value="rSAM_horseshoe"/>
</dbReference>
<dbReference type="Proteomes" id="UP000279908">
    <property type="component" value="Unassembled WGS sequence"/>
</dbReference>
<dbReference type="InterPro" id="IPR034466">
    <property type="entry name" value="Methyltransferase_Class_B"/>
</dbReference>
<dbReference type="SFLD" id="SFLDS00029">
    <property type="entry name" value="Radical_SAM"/>
    <property type="match status" value="1"/>
</dbReference>
<accession>A0A432AVQ4</accession>
<dbReference type="CDD" id="cd02068">
    <property type="entry name" value="radical_SAM_B12_BD"/>
    <property type="match status" value="1"/>
</dbReference>
<evidence type="ECO:0000256" key="1">
    <source>
        <dbReference type="ARBA" id="ARBA00001966"/>
    </source>
</evidence>
<dbReference type="Pfam" id="PF04055">
    <property type="entry name" value="Radical_SAM"/>
    <property type="match status" value="1"/>
</dbReference>
<reference evidence="10 11" key="1">
    <citation type="submission" date="2018-12" db="EMBL/GenBank/DDBJ databases">
        <authorList>
            <person name="Lunina O.N."/>
            <person name="Grouzdev D.S."/>
            <person name="Gorlenko V.M."/>
            <person name="Savvichev A.S."/>
        </authorList>
    </citation>
    <scope>NUCLEOTIDE SEQUENCE [LARGE SCALE GENOMIC DNA]</scope>
    <source>
        <strain evidence="10 11">BrKhr-17</strain>
    </source>
</reference>
<dbReference type="Gene3D" id="3.40.50.280">
    <property type="entry name" value="Cobalamin-binding domain"/>
    <property type="match status" value="1"/>
</dbReference>
<protein>
    <submittedName>
        <fullName evidence="10">Radical SAM protein</fullName>
    </submittedName>
</protein>
<dbReference type="RefSeq" id="WP_126383793.1">
    <property type="nucleotide sequence ID" value="NZ_RXYK01000003.1"/>
</dbReference>
<comment type="cofactor">
    <cofactor evidence="1">
        <name>[4Fe-4S] cluster</name>
        <dbReference type="ChEBI" id="CHEBI:49883"/>
    </cofactor>
</comment>
<keyword evidence="6" id="KW-0408">Iron</keyword>
<dbReference type="GO" id="GO:0046872">
    <property type="term" value="F:metal ion binding"/>
    <property type="evidence" value="ECO:0007669"/>
    <property type="project" value="UniProtKB-KW"/>
</dbReference>
<evidence type="ECO:0000256" key="4">
    <source>
        <dbReference type="ARBA" id="ARBA00022691"/>
    </source>
</evidence>
<evidence type="ECO:0000256" key="2">
    <source>
        <dbReference type="ARBA" id="ARBA00022603"/>
    </source>
</evidence>
<dbReference type="PROSITE" id="PS51332">
    <property type="entry name" value="B12_BINDING"/>
    <property type="match status" value="1"/>
</dbReference>
<dbReference type="EMBL" id="RXYK01000003">
    <property type="protein sequence ID" value="RTY39138.1"/>
    <property type="molecule type" value="Genomic_DNA"/>
</dbReference>
<gene>
    <name evidence="10" type="ORF">EKD02_03335</name>
</gene>
<dbReference type="PANTHER" id="PTHR43409">
    <property type="entry name" value="ANAEROBIC MAGNESIUM-PROTOPORPHYRIN IX MONOMETHYL ESTER CYCLASE-RELATED"/>
    <property type="match status" value="1"/>
</dbReference>
<dbReference type="Gene3D" id="3.80.30.20">
    <property type="entry name" value="tm_1862 like domain"/>
    <property type="match status" value="1"/>
</dbReference>
<dbReference type="InterPro" id="IPR006638">
    <property type="entry name" value="Elp3/MiaA/NifB-like_rSAM"/>
</dbReference>
<dbReference type="GO" id="GO:0003824">
    <property type="term" value="F:catalytic activity"/>
    <property type="evidence" value="ECO:0007669"/>
    <property type="project" value="InterPro"/>
</dbReference>
<dbReference type="SUPFAM" id="SSF102114">
    <property type="entry name" value="Radical SAM enzymes"/>
    <property type="match status" value="1"/>
</dbReference>
<sequence length="621" mass="68577">MAYFKHLCLLEAPQAVITPFPRYISDCIGVCYLAAAVERDVESIVMPENYYNDGIFKSLRTLLKQHPCDLVAISSMTGAWSQALKLARIAREAGAFVVVGGFHPTALPLEVLQEGDIDAVVRGEGEESFRELVLYGPSRSVRGLAFREKGTVVCNELRPVIPDIDTIAFPLRSLRPNRYGEKGNRYFIDTIYTSRGCPWSCSFCANGQMHGKWRPRTAENVVEEIALLHDPKMKKLLKIWDANFLTSIRRAERICDLMIERGLTNFRIMTETRAADLVRASRILPKLKAVGLDKVGIGIESPNPETLRLMNKNNAPDDVEKAVALCRKHGIGTEGYFILGCLNETAADSFAYPAYARSLGLGQALFMVMTPYPGTGVFGEYEAEKRIHSYDWDLYNNFSPVVSAGGMDCRELVGMMAYCDIAFSRLMPLLKRRGTMGVIVSCISELLHVCLLLRVNRSLSISDVEEAVGGALLEFGAREGGSVKREWRADPSRKPLRPVAFRLLLSGGRAIDFRLGEGGGRRELCMTPLHTDELHGGSSSFNGSGLRLEGVVRFAFSLSMDRLMAVLYQSEWLRNNRDKPFEKALRFLPFLADRELLGSAVQMAGLLSGGAPGPAAGGAVT</sequence>
<evidence type="ECO:0000256" key="3">
    <source>
        <dbReference type="ARBA" id="ARBA00022679"/>
    </source>
</evidence>
<dbReference type="SMART" id="SM00729">
    <property type="entry name" value="Elp3"/>
    <property type="match status" value="1"/>
</dbReference>
<dbReference type="InterPro" id="IPR007197">
    <property type="entry name" value="rSAM"/>
</dbReference>
<keyword evidence="4" id="KW-0949">S-adenosyl-L-methionine</keyword>
<dbReference type="InterPro" id="IPR051198">
    <property type="entry name" value="BchE-like"/>
</dbReference>
<keyword evidence="7" id="KW-0411">Iron-sulfur</keyword>
<keyword evidence="3" id="KW-0808">Transferase</keyword>
<evidence type="ECO:0000313" key="10">
    <source>
        <dbReference type="EMBL" id="RTY39138.1"/>
    </source>
</evidence>
<feature type="domain" description="Radical SAM core" evidence="9">
    <location>
        <begin position="183"/>
        <end position="422"/>
    </location>
</feature>
<evidence type="ECO:0000256" key="5">
    <source>
        <dbReference type="ARBA" id="ARBA00022723"/>
    </source>
</evidence>
<evidence type="ECO:0000256" key="7">
    <source>
        <dbReference type="ARBA" id="ARBA00023014"/>
    </source>
</evidence>
<dbReference type="GO" id="GO:0051539">
    <property type="term" value="F:4 iron, 4 sulfur cluster binding"/>
    <property type="evidence" value="ECO:0007669"/>
    <property type="project" value="UniProtKB-KW"/>
</dbReference>
<dbReference type="PROSITE" id="PS51918">
    <property type="entry name" value="RADICAL_SAM"/>
    <property type="match status" value="1"/>
</dbReference>
<evidence type="ECO:0000259" key="8">
    <source>
        <dbReference type="PROSITE" id="PS51332"/>
    </source>
</evidence>
<name>A0A432AVQ4_CHLPH</name>
<dbReference type="SFLD" id="SFLDG01082">
    <property type="entry name" value="B12-binding_domain_containing"/>
    <property type="match status" value="1"/>
</dbReference>
<proteinExistence type="predicted"/>
<organism evidence="10 11">
    <name type="scientific">Chlorobium phaeovibrioides</name>
    <dbReference type="NCBI Taxonomy" id="1094"/>
    <lineage>
        <taxon>Bacteria</taxon>
        <taxon>Pseudomonadati</taxon>
        <taxon>Chlorobiota</taxon>
        <taxon>Chlorobiia</taxon>
        <taxon>Chlorobiales</taxon>
        <taxon>Chlorobiaceae</taxon>
        <taxon>Chlorobium/Pelodictyon group</taxon>
        <taxon>Chlorobium</taxon>
    </lineage>
</organism>
<dbReference type="PANTHER" id="PTHR43409:SF7">
    <property type="entry name" value="BLL1977 PROTEIN"/>
    <property type="match status" value="1"/>
</dbReference>
<keyword evidence="2" id="KW-0489">Methyltransferase</keyword>
<evidence type="ECO:0000313" key="11">
    <source>
        <dbReference type="Proteomes" id="UP000279908"/>
    </source>
</evidence>
<feature type="domain" description="B12-binding" evidence="8">
    <location>
        <begin position="12"/>
        <end position="143"/>
    </location>
</feature>
<dbReference type="InterPro" id="IPR058240">
    <property type="entry name" value="rSAM_sf"/>
</dbReference>
<comment type="caution">
    <text evidence="10">The sequence shown here is derived from an EMBL/GenBank/DDBJ whole genome shotgun (WGS) entry which is preliminary data.</text>
</comment>
<dbReference type="Pfam" id="PF02310">
    <property type="entry name" value="B12-binding"/>
    <property type="match status" value="1"/>
</dbReference>
<keyword evidence="5" id="KW-0479">Metal-binding</keyword>
<dbReference type="CDD" id="cd01335">
    <property type="entry name" value="Radical_SAM"/>
    <property type="match status" value="1"/>
</dbReference>
<dbReference type="GO" id="GO:0031419">
    <property type="term" value="F:cobalamin binding"/>
    <property type="evidence" value="ECO:0007669"/>
    <property type="project" value="InterPro"/>
</dbReference>
<dbReference type="AlphaFoldDB" id="A0A432AVQ4"/>
<dbReference type="InterPro" id="IPR006158">
    <property type="entry name" value="Cobalamin-bd"/>
</dbReference>
<dbReference type="SFLD" id="SFLDG01123">
    <property type="entry name" value="methyltransferase_(Class_B)"/>
    <property type="match status" value="1"/>
</dbReference>
<evidence type="ECO:0000259" key="9">
    <source>
        <dbReference type="PROSITE" id="PS51918"/>
    </source>
</evidence>
<evidence type="ECO:0000256" key="6">
    <source>
        <dbReference type="ARBA" id="ARBA00023004"/>
    </source>
</evidence>